<accession>A0A836IU84</accession>
<dbReference type="InterPro" id="IPR017439">
    <property type="entry name" value="Amidohydrolase"/>
</dbReference>
<dbReference type="SUPFAM" id="SSF55031">
    <property type="entry name" value="Bacterial exopeptidase dimerisation domain"/>
    <property type="match status" value="2"/>
</dbReference>
<keyword evidence="3" id="KW-0479">Metal-binding</keyword>
<comment type="similarity">
    <text evidence="1">Belongs to the peptidase M20 family.</text>
</comment>
<dbReference type="Gene3D" id="3.30.70.360">
    <property type="match status" value="1"/>
</dbReference>
<dbReference type="NCBIfam" id="TIGR01891">
    <property type="entry name" value="amidohydrolases"/>
    <property type="match status" value="1"/>
</dbReference>
<comment type="caution">
    <text evidence="5">The sequence shown here is derived from an EMBL/GenBank/DDBJ whole genome shotgun (WGS) entry which is preliminary data.</text>
</comment>
<dbReference type="Proteomes" id="UP000674318">
    <property type="component" value="Unassembled WGS sequence"/>
</dbReference>
<gene>
    <name evidence="5" type="ORF">JKF63_06034</name>
</gene>
<dbReference type="GO" id="GO:0016787">
    <property type="term" value="F:hydrolase activity"/>
    <property type="evidence" value="ECO:0007669"/>
    <property type="project" value="UniProtKB-KW"/>
</dbReference>
<dbReference type="KEGG" id="phet:94292064"/>
<dbReference type="InterPro" id="IPR011650">
    <property type="entry name" value="Peptidase_M20_dimer"/>
</dbReference>
<dbReference type="InterPro" id="IPR036264">
    <property type="entry name" value="Bact_exopeptidase_dim_dom"/>
</dbReference>
<comment type="cofactor">
    <cofactor evidence="3">
        <name>Mn(2+)</name>
        <dbReference type="ChEBI" id="CHEBI:29035"/>
    </cofactor>
    <text evidence="3">The Mn(2+) ion enhances activity.</text>
</comment>
<dbReference type="RefSeq" id="XP_067757693.1">
    <property type="nucleotide sequence ID" value="XM_067901987.1"/>
</dbReference>
<dbReference type="GeneID" id="94292064"/>
<dbReference type="OrthoDB" id="6119954at2759"/>
<dbReference type="EMBL" id="JAFJZO010000020">
    <property type="protein sequence ID" value="KAG5506531.1"/>
    <property type="molecule type" value="Genomic_DNA"/>
</dbReference>
<dbReference type="FunFam" id="3.30.70.360:FF:000014">
    <property type="entry name" value="N-acyl-L-amino acid amidohydrolase"/>
    <property type="match status" value="1"/>
</dbReference>
<sequence length="449" mass="48430">MKTSLQLLNAVKHEVVQWRRHIHEYPYVAYEEQPTADYVADVLSNMPAPLDIRRLTPNSVVADLRGGAGEGPMYALRADMDALPLQEESGEPFSSKRPGVMHACGHDAHTAMLLGAVKVLCQMRDRIRGTVRFIFQHAEEVIPSGAKQLVGLGVLDGVSMIFGLHVAAEYPVGTICTRQGTLFGACNDFDIVIRGAGGHASQPELCVDPIVIAAEVVTNLQTIISRRTLMGACNDFDIVIRGAGGHASQPELCIDPIFVAAEVVANLQAVVSRRVSALKAPVLSITTFEGGRGSYNVIPDLVHMRGTLRCLDRDVQARVPNLMESVIAGIAKAHGAQHELSWLEPNIVTYNDPKAYEVSKAAAVRLVGEGNYQELSTPLPGVADFSEYQAVVPGCLCWLGVGKSGVGDVNNHNYSSKFCMNEAGMEVGVKHHVLVIASLMMQTEGCKED</sequence>
<dbReference type="Pfam" id="PF01546">
    <property type="entry name" value="Peptidase_M20"/>
    <property type="match status" value="1"/>
</dbReference>
<keyword evidence="2" id="KW-0378">Hydrolase</keyword>
<dbReference type="Pfam" id="PF07687">
    <property type="entry name" value="M20_dimer"/>
    <property type="match status" value="1"/>
</dbReference>
<keyword evidence="3" id="KW-0464">Manganese</keyword>
<protein>
    <recommendedName>
        <fullName evidence="4">Peptidase M20 dimerisation domain-containing protein</fullName>
    </recommendedName>
</protein>
<evidence type="ECO:0000259" key="4">
    <source>
        <dbReference type="Pfam" id="PF07687"/>
    </source>
</evidence>
<reference evidence="5 6" key="1">
    <citation type="submission" date="2021-02" db="EMBL/GenBank/DDBJ databases">
        <title>Porcisia hertigi Genome sequencing and assembly.</title>
        <authorList>
            <person name="Almutairi H."/>
            <person name="Gatherer D."/>
        </authorList>
    </citation>
    <scope>NUCLEOTIDE SEQUENCE [LARGE SCALE GENOMIC DNA]</scope>
    <source>
        <strain evidence="5 6">C119</strain>
    </source>
</reference>
<dbReference type="GO" id="GO:0046872">
    <property type="term" value="F:metal ion binding"/>
    <property type="evidence" value="ECO:0007669"/>
    <property type="project" value="UniProtKB-KW"/>
</dbReference>
<evidence type="ECO:0000256" key="2">
    <source>
        <dbReference type="ARBA" id="ARBA00022801"/>
    </source>
</evidence>
<dbReference type="PIRSF" id="PIRSF005962">
    <property type="entry name" value="Pept_M20D_amidohydro"/>
    <property type="match status" value="1"/>
</dbReference>
<feature type="binding site" evidence="3">
    <location>
        <position position="140"/>
    </location>
    <ligand>
        <name>Mn(2+)</name>
        <dbReference type="ChEBI" id="CHEBI:29035"/>
        <label>2</label>
    </ligand>
</feature>
<feature type="domain" description="Peptidase M20 dimerisation" evidence="4">
    <location>
        <begin position="236"/>
        <end position="327"/>
    </location>
</feature>
<feature type="binding site" evidence="3">
    <location>
        <position position="106"/>
    </location>
    <ligand>
        <name>Mn(2+)</name>
        <dbReference type="ChEBI" id="CHEBI:29035"/>
        <label>2</label>
    </ligand>
</feature>
<evidence type="ECO:0000256" key="1">
    <source>
        <dbReference type="ARBA" id="ARBA00006153"/>
    </source>
</evidence>
<proteinExistence type="inferred from homology"/>
<dbReference type="PANTHER" id="PTHR11014">
    <property type="entry name" value="PEPTIDASE M20 FAMILY MEMBER"/>
    <property type="match status" value="1"/>
</dbReference>
<evidence type="ECO:0000256" key="3">
    <source>
        <dbReference type="PIRSR" id="PIRSR005962-1"/>
    </source>
</evidence>
<evidence type="ECO:0000313" key="5">
    <source>
        <dbReference type="EMBL" id="KAG5506531.1"/>
    </source>
</evidence>
<keyword evidence="6" id="KW-1185">Reference proteome</keyword>
<feature type="binding site" evidence="3">
    <location>
        <position position="165"/>
    </location>
    <ligand>
        <name>Mn(2+)</name>
        <dbReference type="ChEBI" id="CHEBI:29035"/>
        <label>2</label>
    </ligand>
</feature>
<organism evidence="5 6">
    <name type="scientific">Porcisia hertigi</name>
    <dbReference type="NCBI Taxonomy" id="2761500"/>
    <lineage>
        <taxon>Eukaryota</taxon>
        <taxon>Discoba</taxon>
        <taxon>Euglenozoa</taxon>
        <taxon>Kinetoplastea</taxon>
        <taxon>Metakinetoplastina</taxon>
        <taxon>Trypanosomatida</taxon>
        <taxon>Trypanosomatidae</taxon>
        <taxon>Leishmaniinae</taxon>
        <taxon>Porcisia</taxon>
    </lineage>
</organism>
<dbReference type="AlphaFoldDB" id="A0A836IU84"/>
<dbReference type="InterPro" id="IPR002933">
    <property type="entry name" value="Peptidase_M20"/>
</dbReference>
<dbReference type="SUPFAM" id="SSF53187">
    <property type="entry name" value="Zn-dependent exopeptidases"/>
    <property type="match status" value="1"/>
</dbReference>
<feature type="binding site" evidence="3">
    <location>
        <position position="412"/>
    </location>
    <ligand>
        <name>Mn(2+)</name>
        <dbReference type="ChEBI" id="CHEBI:29035"/>
        <label>2</label>
    </ligand>
</feature>
<feature type="binding site" evidence="3">
    <location>
        <position position="104"/>
    </location>
    <ligand>
        <name>Mn(2+)</name>
        <dbReference type="ChEBI" id="CHEBI:29035"/>
        <label>2</label>
    </ligand>
</feature>
<dbReference type="Gene3D" id="3.40.630.10">
    <property type="entry name" value="Zn peptidases"/>
    <property type="match status" value="1"/>
</dbReference>
<evidence type="ECO:0000313" key="6">
    <source>
        <dbReference type="Proteomes" id="UP000674318"/>
    </source>
</evidence>
<dbReference type="PANTHER" id="PTHR11014:SF63">
    <property type="entry name" value="METALLOPEPTIDASE, PUTATIVE (AFU_ORTHOLOGUE AFUA_6G09600)-RELATED"/>
    <property type="match status" value="1"/>
</dbReference>
<name>A0A836IU84_9TRYP</name>